<evidence type="ECO:0000313" key="1">
    <source>
        <dbReference type="EMBL" id="KHG22769.1"/>
    </source>
</evidence>
<reference evidence="2" key="1">
    <citation type="submission" date="2014-09" db="EMBL/GenBank/DDBJ databases">
        <authorList>
            <person name="Mudge J."/>
            <person name="Ramaraj T."/>
            <person name="Lindquist I.E."/>
            <person name="Bharti A.K."/>
            <person name="Sundararajan A."/>
            <person name="Cameron C.T."/>
            <person name="Woodward J.E."/>
            <person name="May G.D."/>
            <person name="Brubaker C."/>
            <person name="Broadhvest J."/>
            <person name="Wilkins T.A."/>
        </authorList>
    </citation>
    <scope>NUCLEOTIDE SEQUENCE</scope>
    <source>
        <strain evidence="2">cv. AKA8401</strain>
    </source>
</reference>
<gene>
    <name evidence="1" type="ORF">F383_00748</name>
</gene>
<evidence type="ECO:0000313" key="2">
    <source>
        <dbReference type="Proteomes" id="UP000032142"/>
    </source>
</evidence>
<name>A0A0B0PEB0_GOSAR</name>
<dbReference type="AlphaFoldDB" id="A0A0B0PEB0"/>
<protein>
    <submittedName>
        <fullName evidence="1">Uncharacterized protein</fullName>
    </submittedName>
</protein>
<proteinExistence type="predicted"/>
<keyword evidence="2" id="KW-1185">Reference proteome</keyword>
<sequence length="37" mass="4370">MYPMVFQVFNRVNKLARVGDCQRCYNTIKLSSWGKSE</sequence>
<dbReference type="Proteomes" id="UP000032142">
    <property type="component" value="Unassembled WGS sequence"/>
</dbReference>
<accession>A0A0B0PEB0</accession>
<organism evidence="1 2">
    <name type="scientific">Gossypium arboreum</name>
    <name type="common">Tree cotton</name>
    <name type="synonym">Gossypium nanking</name>
    <dbReference type="NCBI Taxonomy" id="29729"/>
    <lineage>
        <taxon>Eukaryota</taxon>
        <taxon>Viridiplantae</taxon>
        <taxon>Streptophyta</taxon>
        <taxon>Embryophyta</taxon>
        <taxon>Tracheophyta</taxon>
        <taxon>Spermatophyta</taxon>
        <taxon>Magnoliopsida</taxon>
        <taxon>eudicotyledons</taxon>
        <taxon>Gunneridae</taxon>
        <taxon>Pentapetalae</taxon>
        <taxon>rosids</taxon>
        <taxon>malvids</taxon>
        <taxon>Malvales</taxon>
        <taxon>Malvaceae</taxon>
        <taxon>Malvoideae</taxon>
        <taxon>Gossypium</taxon>
    </lineage>
</organism>
<dbReference type="EMBL" id="KN422773">
    <property type="protein sequence ID" value="KHG22769.1"/>
    <property type="molecule type" value="Genomic_DNA"/>
</dbReference>